<reference evidence="6" key="2">
    <citation type="submission" date="2019-06" db="EMBL/GenBank/DDBJ databases">
        <title>Co-occurence of chitin degradation, pigmentation and bioactivity in marine Pseudoalteromonas.</title>
        <authorList>
            <person name="Sonnenschein E.C."/>
            <person name="Bech P.K."/>
        </authorList>
    </citation>
    <scope>NUCLEOTIDE SEQUENCE [LARGE SCALE GENOMIC DNA]</scope>
    <source>
        <strain evidence="6">S3790</strain>
    </source>
</reference>
<dbReference type="Proteomes" id="UP000307217">
    <property type="component" value="Unassembled WGS sequence"/>
</dbReference>
<keyword evidence="2" id="KW-0378">Hydrolase</keyword>
<dbReference type="GO" id="GO:0006526">
    <property type="term" value="P:L-arginine biosynthetic process"/>
    <property type="evidence" value="ECO:0007669"/>
    <property type="project" value="TreeGrafter"/>
</dbReference>
<dbReference type="InterPro" id="IPR036264">
    <property type="entry name" value="Bact_exopeptidase_dim_dom"/>
</dbReference>
<reference evidence="5 6" key="1">
    <citation type="submission" date="2018-01" db="EMBL/GenBank/DDBJ databases">
        <authorList>
            <person name="Paulsen S."/>
            <person name="Gram L.K."/>
        </authorList>
    </citation>
    <scope>NUCLEOTIDE SEQUENCE [LARGE SCALE GENOMIC DNA]</scope>
    <source>
        <strain evidence="5 6">S3790</strain>
    </source>
</reference>
<dbReference type="Gene3D" id="3.30.70.360">
    <property type="match status" value="1"/>
</dbReference>
<proteinExistence type="predicted"/>
<gene>
    <name evidence="5" type="ORF">CWC19_06005</name>
</gene>
<dbReference type="GO" id="GO:0008777">
    <property type="term" value="F:acetylornithine deacetylase activity"/>
    <property type="evidence" value="ECO:0007669"/>
    <property type="project" value="TreeGrafter"/>
</dbReference>
<sequence>MAQQNALQSSQERCVVETLQSLIQAPSITPSDAGLLDAIANELALLGFDIHFLPEQCGVKNVIAKCCFGPGPTMAFAGHVDVVPADPKGWIVEPFSADIIDGCVYGRGAADMKGGIAAMLSATKSLCQQAKKAIGTFYWLITSDEEGEAEHGSKRIAAYLSEQNIRLDGCLVGEPTSDLSVGDTIKNGRRGALSARISVRGKAGHVAYPENTTNAAHLAGEIVAALANMTWWKDEAGSKTHLQVTGISVPNIVDNLVPSDCEITFNVRYSHAYNSCQVQDLVQSFLGKWGKYIDIAWERPCEPYYTGTKSTQCFLSLVEKAVASVTSQYPTLSTSGGTSDGRFFSGDNTQVVECGVRNYSIHQVNEHVSVADLEKIEDIYSNVLKEFFVANTEL</sequence>
<dbReference type="GO" id="GO:0046872">
    <property type="term" value="F:metal ion binding"/>
    <property type="evidence" value="ECO:0007669"/>
    <property type="project" value="UniProtKB-KW"/>
</dbReference>
<evidence type="ECO:0000259" key="4">
    <source>
        <dbReference type="Pfam" id="PF07687"/>
    </source>
</evidence>
<dbReference type="Pfam" id="PF01546">
    <property type="entry name" value="Peptidase_M20"/>
    <property type="match status" value="1"/>
</dbReference>
<keyword evidence="1" id="KW-0479">Metal-binding</keyword>
<dbReference type="Pfam" id="PF07687">
    <property type="entry name" value="M20_dimer"/>
    <property type="match status" value="1"/>
</dbReference>
<evidence type="ECO:0000256" key="1">
    <source>
        <dbReference type="ARBA" id="ARBA00022723"/>
    </source>
</evidence>
<feature type="domain" description="Peptidase M20 dimerisation" evidence="4">
    <location>
        <begin position="187"/>
        <end position="287"/>
    </location>
</feature>
<dbReference type="InterPro" id="IPR011650">
    <property type="entry name" value="Peptidase_M20_dimer"/>
</dbReference>
<dbReference type="NCBIfam" id="NF009557">
    <property type="entry name" value="PRK13009.1"/>
    <property type="match status" value="1"/>
</dbReference>
<dbReference type="EMBL" id="PNBX01000022">
    <property type="protein sequence ID" value="TMO69270.1"/>
    <property type="molecule type" value="Genomic_DNA"/>
</dbReference>
<dbReference type="AlphaFoldDB" id="A0A5S3VBV2"/>
<dbReference type="RefSeq" id="WP_138590908.1">
    <property type="nucleotide sequence ID" value="NZ_PNBX01000022.1"/>
</dbReference>
<dbReference type="OrthoDB" id="9809784at2"/>
<dbReference type="SUPFAM" id="SSF55031">
    <property type="entry name" value="Bacterial exopeptidase dimerisation domain"/>
    <property type="match status" value="1"/>
</dbReference>
<accession>A0A5S3VBV2</accession>
<dbReference type="PANTHER" id="PTHR43808">
    <property type="entry name" value="ACETYLORNITHINE DEACETYLASE"/>
    <property type="match status" value="1"/>
</dbReference>
<dbReference type="InterPro" id="IPR002933">
    <property type="entry name" value="Peptidase_M20"/>
</dbReference>
<dbReference type="SUPFAM" id="SSF53187">
    <property type="entry name" value="Zn-dependent exopeptidases"/>
    <property type="match status" value="1"/>
</dbReference>
<evidence type="ECO:0000256" key="3">
    <source>
        <dbReference type="ARBA" id="ARBA00023285"/>
    </source>
</evidence>
<organism evidence="5 6">
    <name type="scientific">Pseudoalteromonas aurantia</name>
    <dbReference type="NCBI Taxonomy" id="43654"/>
    <lineage>
        <taxon>Bacteria</taxon>
        <taxon>Pseudomonadati</taxon>
        <taxon>Pseudomonadota</taxon>
        <taxon>Gammaproteobacteria</taxon>
        <taxon>Alteromonadales</taxon>
        <taxon>Pseudoalteromonadaceae</taxon>
        <taxon>Pseudoalteromonas</taxon>
    </lineage>
</organism>
<evidence type="ECO:0000313" key="5">
    <source>
        <dbReference type="EMBL" id="TMO69270.1"/>
    </source>
</evidence>
<dbReference type="PANTHER" id="PTHR43808:SF31">
    <property type="entry name" value="N-ACETYL-L-CITRULLINE DEACETYLASE"/>
    <property type="match status" value="1"/>
</dbReference>
<protein>
    <submittedName>
        <fullName evidence="5">Succinyl-diaminopimelate desuccinylase</fullName>
    </submittedName>
</protein>
<dbReference type="InterPro" id="IPR050072">
    <property type="entry name" value="Peptidase_M20A"/>
</dbReference>
<keyword evidence="3" id="KW-0170">Cobalt</keyword>
<name>A0A5S3VBV2_9GAMM</name>
<comment type="caution">
    <text evidence="5">The sequence shown here is derived from an EMBL/GenBank/DDBJ whole genome shotgun (WGS) entry which is preliminary data.</text>
</comment>
<evidence type="ECO:0000313" key="6">
    <source>
        <dbReference type="Proteomes" id="UP000307217"/>
    </source>
</evidence>
<evidence type="ECO:0000256" key="2">
    <source>
        <dbReference type="ARBA" id="ARBA00022801"/>
    </source>
</evidence>
<dbReference type="Gene3D" id="3.40.630.10">
    <property type="entry name" value="Zn peptidases"/>
    <property type="match status" value="2"/>
</dbReference>